<dbReference type="RefSeq" id="WP_380128142.1">
    <property type="nucleotide sequence ID" value="NZ_JBHSIU010000126.1"/>
</dbReference>
<gene>
    <name evidence="2" type="ORF">ACFPIJ_58045</name>
</gene>
<evidence type="ECO:0000256" key="1">
    <source>
        <dbReference type="SAM" id="MobiDB-lite"/>
    </source>
</evidence>
<comment type="caution">
    <text evidence="2">The sequence shown here is derived from an EMBL/GenBank/DDBJ whole genome shotgun (WGS) entry which is preliminary data.</text>
</comment>
<sequence length="351" mass="37215">MTVSTSMDHTTNRPDAGADTDDTARDTARDTDGAAAGPRPATTGTARAVPGRRPADPGQADGTSGADDEGWPSSPFACVDTAFTALATGPDPLSIDLTDLDPDLGLPDGVVSVAVLRTWLAEHPRDWRALDAVWRELIVRARLDGPAWVVVATAVALPGLVRHAATLVAGGWHGDPDDIDAEVLTGFLTALRDHVDVTRPAPYAQLCRAGQRAGLALVAQQRDIVLIDDLDAIPPGPRTPHRPWSHPDLLVQRAVALGLLDPCDEQPYIDTRLGKRAIEPIAARLDVTVDALRMRLNRIDDRIASALAKGLLTGATSPGAEQELAKQAAHRQRTRAAVTSRTTDRPELAAA</sequence>
<feature type="compositionally biased region" description="Basic and acidic residues" evidence="1">
    <location>
        <begin position="342"/>
        <end position="351"/>
    </location>
</feature>
<name>A0ABV9WJF7_9ACTN</name>
<evidence type="ECO:0000313" key="2">
    <source>
        <dbReference type="EMBL" id="MFC5007501.1"/>
    </source>
</evidence>
<protein>
    <submittedName>
        <fullName evidence="2">Uncharacterized protein</fullName>
    </submittedName>
</protein>
<dbReference type="Proteomes" id="UP001595912">
    <property type="component" value="Unassembled WGS sequence"/>
</dbReference>
<proteinExistence type="predicted"/>
<reference evidence="3" key="1">
    <citation type="journal article" date="2019" name="Int. J. Syst. Evol. Microbiol.">
        <title>The Global Catalogue of Microorganisms (GCM) 10K type strain sequencing project: providing services to taxonomists for standard genome sequencing and annotation.</title>
        <authorList>
            <consortium name="The Broad Institute Genomics Platform"/>
            <consortium name="The Broad Institute Genome Sequencing Center for Infectious Disease"/>
            <person name="Wu L."/>
            <person name="Ma J."/>
        </authorList>
    </citation>
    <scope>NUCLEOTIDE SEQUENCE [LARGE SCALE GENOMIC DNA]</scope>
    <source>
        <strain evidence="3">CGMCC 4.7152</strain>
    </source>
</reference>
<organism evidence="2 3">
    <name type="scientific">Dactylosporangium cerinum</name>
    <dbReference type="NCBI Taxonomy" id="1434730"/>
    <lineage>
        <taxon>Bacteria</taxon>
        <taxon>Bacillati</taxon>
        <taxon>Actinomycetota</taxon>
        <taxon>Actinomycetes</taxon>
        <taxon>Micromonosporales</taxon>
        <taxon>Micromonosporaceae</taxon>
        <taxon>Dactylosporangium</taxon>
    </lineage>
</organism>
<feature type="region of interest" description="Disordered" evidence="1">
    <location>
        <begin position="1"/>
        <end position="73"/>
    </location>
</feature>
<feature type="compositionally biased region" description="Low complexity" evidence="1">
    <location>
        <begin position="33"/>
        <end position="52"/>
    </location>
</feature>
<keyword evidence="3" id="KW-1185">Reference proteome</keyword>
<dbReference type="EMBL" id="JBHSIU010000126">
    <property type="protein sequence ID" value="MFC5007501.1"/>
    <property type="molecule type" value="Genomic_DNA"/>
</dbReference>
<feature type="region of interest" description="Disordered" evidence="1">
    <location>
        <begin position="318"/>
        <end position="351"/>
    </location>
</feature>
<feature type="compositionally biased region" description="Basic and acidic residues" evidence="1">
    <location>
        <begin position="22"/>
        <end position="32"/>
    </location>
</feature>
<evidence type="ECO:0000313" key="3">
    <source>
        <dbReference type="Proteomes" id="UP001595912"/>
    </source>
</evidence>
<accession>A0ABV9WJF7</accession>